<dbReference type="InterPro" id="IPR007300">
    <property type="entry name" value="CidB/LrgB"/>
</dbReference>
<evidence type="ECO:0000256" key="4">
    <source>
        <dbReference type="ARBA" id="ARBA00023136"/>
    </source>
</evidence>
<keyword evidence="4 5" id="KW-0472">Membrane</keyword>
<dbReference type="Proteomes" id="UP000244173">
    <property type="component" value="Chromosome"/>
</dbReference>
<dbReference type="PANTHER" id="PTHR30249:SF16">
    <property type="entry name" value="INNER MEMBRANE PROTEIN"/>
    <property type="match status" value="1"/>
</dbReference>
<feature type="transmembrane region" description="Helical" evidence="5">
    <location>
        <begin position="6"/>
        <end position="21"/>
    </location>
</feature>
<dbReference type="OrthoDB" id="9811701at2"/>
<protein>
    <submittedName>
        <fullName evidence="6">Murein hydrolase effector protein LrgB</fullName>
    </submittedName>
</protein>
<feature type="transmembrane region" description="Helical" evidence="5">
    <location>
        <begin position="150"/>
        <end position="171"/>
    </location>
</feature>
<comment type="subcellular location">
    <subcellularLocation>
        <location evidence="1">Membrane</location>
        <topology evidence="1">Multi-pass membrane protein</topology>
    </subcellularLocation>
</comment>
<gene>
    <name evidence="6" type="ORF">DAI18_01950</name>
</gene>
<dbReference type="GO" id="GO:0016787">
    <property type="term" value="F:hydrolase activity"/>
    <property type="evidence" value="ECO:0007669"/>
    <property type="project" value="UniProtKB-KW"/>
</dbReference>
<keyword evidence="2 5" id="KW-0812">Transmembrane</keyword>
<evidence type="ECO:0000313" key="7">
    <source>
        <dbReference type="Proteomes" id="UP000244173"/>
    </source>
</evidence>
<proteinExistence type="predicted"/>
<accession>A0A2U3THP1</accession>
<dbReference type="KEGG" id="maer:DAI18_01950"/>
<feature type="transmembrane region" description="Helical" evidence="5">
    <location>
        <begin position="89"/>
        <end position="112"/>
    </location>
</feature>
<evidence type="ECO:0000256" key="5">
    <source>
        <dbReference type="SAM" id="Phobius"/>
    </source>
</evidence>
<dbReference type="Pfam" id="PF04172">
    <property type="entry name" value="LrgB"/>
    <property type="match status" value="1"/>
</dbReference>
<dbReference type="STRING" id="1122240.GCA_000620105_01053"/>
<organism evidence="6 7">
    <name type="scientific">Microvirgula aerodenitrificans</name>
    <dbReference type="NCBI Taxonomy" id="57480"/>
    <lineage>
        <taxon>Bacteria</taxon>
        <taxon>Pseudomonadati</taxon>
        <taxon>Pseudomonadota</taxon>
        <taxon>Betaproteobacteria</taxon>
        <taxon>Neisseriales</taxon>
        <taxon>Aquaspirillaceae</taxon>
        <taxon>Microvirgula</taxon>
    </lineage>
</organism>
<evidence type="ECO:0000256" key="3">
    <source>
        <dbReference type="ARBA" id="ARBA00022989"/>
    </source>
</evidence>
<dbReference type="RefSeq" id="WP_028498444.1">
    <property type="nucleotide sequence ID" value="NZ_CALFSO010000005.1"/>
</dbReference>
<evidence type="ECO:0000256" key="2">
    <source>
        <dbReference type="ARBA" id="ARBA00022692"/>
    </source>
</evidence>
<feature type="transmembrane region" description="Helical" evidence="5">
    <location>
        <begin position="205"/>
        <end position="226"/>
    </location>
</feature>
<dbReference type="PANTHER" id="PTHR30249">
    <property type="entry name" value="PUTATIVE SEROTONIN TRANSPORTER"/>
    <property type="match status" value="1"/>
</dbReference>
<reference evidence="6 7" key="1">
    <citation type="submission" date="2018-04" db="EMBL/GenBank/DDBJ databases">
        <title>Denitrifier Microvirgula.</title>
        <authorList>
            <person name="Anderson E."/>
            <person name="Jang J."/>
            <person name="Ishii S."/>
        </authorList>
    </citation>
    <scope>NUCLEOTIDE SEQUENCE [LARGE SCALE GENOMIC DNA]</scope>
    <source>
        <strain evidence="6 7">BE2.4</strain>
    </source>
</reference>
<dbReference type="GO" id="GO:0016020">
    <property type="term" value="C:membrane"/>
    <property type="evidence" value="ECO:0007669"/>
    <property type="project" value="UniProtKB-SubCell"/>
</dbReference>
<dbReference type="EMBL" id="CP028519">
    <property type="protein sequence ID" value="AVY92941.1"/>
    <property type="molecule type" value="Genomic_DNA"/>
</dbReference>
<keyword evidence="6" id="KW-0378">Hydrolase</keyword>
<name>A0A2U3THP1_9NEIS</name>
<evidence type="ECO:0000313" key="6">
    <source>
        <dbReference type="EMBL" id="AVY92941.1"/>
    </source>
</evidence>
<keyword evidence="3 5" id="KW-1133">Transmembrane helix</keyword>
<feature type="transmembrane region" description="Helical" evidence="5">
    <location>
        <begin position="64"/>
        <end position="82"/>
    </location>
</feature>
<dbReference type="AlphaFoldDB" id="A0A2U3THP1"/>
<sequence length="230" mass="24724">MTETLIAAGCFVLTVVFYYINKRMYVKQHKIWLMPLLATPMLLLAIVLLAGISYSEYIADTRWLMWLLGPATIAFALPIYDYRDMIRKHWLSISVGVLAGSAMSVVSSVWLARLLDLPLMLQKGLAVRSITTPFAMEAARSIGGPVDLSALFVVITGVAGMAMGETVLHLLPVIRSKLAHGAIFGAAAHGAGTAKAREMGDAQGVVACLVMMIAGFVTVLGAPLIAKLMF</sequence>
<evidence type="ECO:0000256" key="1">
    <source>
        <dbReference type="ARBA" id="ARBA00004141"/>
    </source>
</evidence>
<keyword evidence="7" id="KW-1185">Reference proteome</keyword>
<feature type="transmembrane region" description="Helical" evidence="5">
    <location>
        <begin position="33"/>
        <end position="52"/>
    </location>
</feature>